<name>A0A318SL82_9BURK</name>
<evidence type="ECO:0000313" key="2">
    <source>
        <dbReference type="Proteomes" id="UP000247540"/>
    </source>
</evidence>
<dbReference type="EMBL" id="QJTC01000010">
    <property type="protein sequence ID" value="PYE77991.1"/>
    <property type="molecule type" value="Genomic_DNA"/>
</dbReference>
<organism evidence="1 2">
    <name type="scientific">Xylophilus ampelinus</name>
    <dbReference type="NCBI Taxonomy" id="54067"/>
    <lineage>
        <taxon>Bacteria</taxon>
        <taxon>Pseudomonadati</taxon>
        <taxon>Pseudomonadota</taxon>
        <taxon>Betaproteobacteria</taxon>
        <taxon>Burkholderiales</taxon>
        <taxon>Xylophilus</taxon>
    </lineage>
</organism>
<dbReference type="AlphaFoldDB" id="A0A318SL82"/>
<sequence length="67" mass="7148">MALEIERKFLGDGDARCAAPGTGLVGAGRALKQPDSAGGRGLSGRQNRWFKVSSTRRPSPTNHWVVV</sequence>
<reference evidence="1 2" key="1">
    <citation type="submission" date="2018-06" db="EMBL/GenBank/DDBJ databases">
        <title>Genomic Encyclopedia of Type Strains, Phase III (KMG-III): the genomes of soil and plant-associated and newly described type strains.</title>
        <authorList>
            <person name="Whitman W."/>
        </authorList>
    </citation>
    <scope>NUCLEOTIDE SEQUENCE [LARGE SCALE GENOMIC DNA]</scope>
    <source>
        <strain evidence="1 2">CECT 7646</strain>
    </source>
</reference>
<protein>
    <submittedName>
        <fullName evidence="1">Uncharacterized protein</fullName>
    </submittedName>
</protein>
<dbReference type="Proteomes" id="UP000247540">
    <property type="component" value="Unassembled WGS sequence"/>
</dbReference>
<keyword evidence="2" id="KW-1185">Reference proteome</keyword>
<proteinExistence type="predicted"/>
<evidence type="ECO:0000313" key="1">
    <source>
        <dbReference type="EMBL" id="PYE77991.1"/>
    </source>
</evidence>
<gene>
    <name evidence="1" type="ORF">DFQ15_11015</name>
</gene>
<accession>A0A318SL82</accession>
<comment type="caution">
    <text evidence="1">The sequence shown here is derived from an EMBL/GenBank/DDBJ whole genome shotgun (WGS) entry which is preliminary data.</text>
</comment>